<evidence type="ECO:0000256" key="1">
    <source>
        <dbReference type="SAM" id="MobiDB-lite"/>
    </source>
</evidence>
<sequence>MNQLERRQPAASAKERSEPAVAIQEARSYKESQAGAEAMKKSAGALSIDDISSDVIIQQEATVISRKIQQMRRDALDMESAVMTSALMSSQSAVGYQQMKRSARDEATSRKQQQHPVKSLYESAVAKSSSHWEFQAQRIEEVAKLSSRSDGSAAKQLTTYEELSKLDLNC</sequence>
<name>A0A2Z7BYG2_9LAMI</name>
<evidence type="ECO:0000313" key="3">
    <source>
        <dbReference type="Proteomes" id="UP000250235"/>
    </source>
</evidence>
<protein>
    <submittedName>
        <fullName evidence="2">Uncharacterized protein</fullName>
    </submittedName>
</protein>
<organism evidence="2 3">
    <name type="scientific">Dorcoceras hygrometricum</name>
    <dbReference type="NCBI Taxonomy" id="472368"/>
    <lineage>
        <taxon>Eukaryota</taxon>
        <taxon>Viridiplantae</taxon>
        <taxon>Streptophyta</taxon>
        <taxon>Embryophyta</taxon>
        <taxon>Tracheophyta</taxon>
        <taxon>Spermatophyta</taxon>
        <taxon>Magnoliopsida</taxon>
        <taxon>eudicotyledons</taxon>
        <taxon>Gunneridae</taxon>
        <taxon>Pentapetalae</taxon>
        <taxon>asterids</taxon>
        <taxon>lamiids</taxon>
        <taxon>Lamiales</taxon>
        <taxon>Gesneriaceae</taxon>
        <taxon>Didymocarpoideae</taxon>
        <taxon>Trichosporeae</taxon>
        <taxon>Loxocarpinae</taxon>
        <taxon>Dorcoceras</taxon>
    </lineage>
</organism>
<feature type="region of interest" description="Disordered" evidence="1">
    <location>
        <begin position="1"/>
        <end position="43"/>
    </location>
</feature>
<dbReference type="EMBL" id="KV003150">
    <property type="protein sequence ID" value="KZV37230.1"/>
    <property type="molecule type" value="Genomic_DNA"/>
</dbReference>
<feature type="region of interest" description="Disordered" evidence="1">
    <location>
        <begin position="93"/>
        <end position="117"/>
    </location>
</feature>
<evidence type="ECO:0000313" key="2">
    <source>
        <dbReference type="EMBL" id="KZV37230.1"/>
    </source>
</evidence>
<keyword evidence="3" id="KW-1185">Reference proteome</keyword>
<dbReference type="Proteomes" id="UP000250235">
    <property type="component" value="Unassembled WGS sequence"/>
</dbReference>
<accession>A0A2Z7BYG2</accession>
<feature type="compositionally biased region" description="Basic and acidic residues" evidence="1">
    <location>
        <begin position="1"/>
        <end position="18"/>
    </location>
</feature>
<reference evidence="2 3" key="1">
    <citation type="journal article" date="2015" name="Proc. Natl. Acad. Sci. U.S.A.">
        <title>The resurrection genome of Boea hygrometrica: A blueprint for survival of dehydration.</title>
        <authorList>
            <person name="Xiao L."/>
            <person name="Yang G."/>
            <person name="Zhang L."/>
            <person name="Yang X."/>
            <person name="Zhao S."/>
            <person name="Ji Z."/>
            <person name="Zhou Q."/>
            <person name="Hu M."/>
            <person name="Wang Y."/>
            <person name="Chen M."/>
            <person name="Xu Y."/>
            <person name="Jin H."/>
            <person name="Xiao X."/>
            <person name="Hu G."/>
            <person name="Bao F."/>
            <person name="Hu Y."/>
            <person name="Wan P."/>
            <person name="Li L."/>
            <person name="Deng X."/>
            <person name="Kuang T."/>
            <person name="Xiang C."/>
            <person name="Zhu J.K."/>
            <person name="Oliver M.J."/>
            <person name="He Y."/>
        </authorList>
    </citation>
    <scope>NUCLEOTIDE SEQUENCE [LARGE SCALE GENOMIC DNA]</scope>
    <source>
        <strain evidence="3">cv. XS01</strain>
    </source>
</reference>
<dbReference type="AlphaFoldDB" id="A0A2Z7BYG2"/>
<gene>
    <name evidence="2" type="ORF">F511_25028</name>
</gene>
<proteinExistence type="predicted"/>